<proteinExistence type="predicted"/>
<feature type="transmembrane region" description="Helical" evidence="1">
    <location>
        <begin position="171"/>
        <end position="192"/>
    </location>
</feature>
<dbReference type="AlphaFoldDB" id="A0A378VN16"/>
<feature type="transmembrane region" description="Helical" evidence="1">
    <location>
        <begin position="97"/>
        <end position="122"/>
    </location>
</feature>
<feature type="transmembrane region" description="Helical" evidence="1">
    <location>
        <begin position="69"/>
        <end position="91"/>
    </location>
</feature>
<organism evidence="2 3">
    <name type="scientific">Neisseria lactamica</name>
    <dbReference type="NCBI Taxonomy" id="486"/>
    <lineage>
        <taxon>Bacteria</taxon>
        <taxon>Pseudomonadati</taxon>
        <taxon>Pseudomonadota</taxon>
        <taxon>Betaproteobacteria</taxon>
        <taxon>Neisseriales</taxon>
        <taxon>Neisseriaceae</taxon>
        <taxon>Neisseria</taxon>
    </lineage>
</organism>
<dbReference type="RefSeq" id="WP_115119394.1">
    <property type="nucleotide sequence ID" value="NZ_UGRO01000002.1"/>
</dbReference>
<keyword evidence="3" id="KW-1185">Reference proteome</keyword>
<keyword evidence="1" id="KW-0812">Transmembrane</keyword>
<reference evidence="2 3" key="1">
    <citation type="submission" date="2018-06" db="EMBL/GenBank/DDBJ databases">
        <authorList>
            <consortium name="Pathogen Informatics"/>
            <person name="Doyle S."/>
        </authorList>
    </citation>
    <scope>NUCLEOTIDE SEQUENCE [LARGE SCALE GENOMIC DNA]</scope>
    <source>
        <strain evidence="2 3">NCTC10616</strain>
    </source>
</reference>
<evidence type="ECO:0000313" key="3">
    <source>
        <dbReference type="Proteomes" id="UP000254193"/>
    </source>
</evidence>
<protein>
    <submittedName>
        <fullName evidence="2">Integral membrane protein</fullName>
    </submittedName>
</protein>
<keyword evidence="1" id="KW-1133">Transmembrane helix</keyword>
<accession>A0A378VN16</accession>
<dbReference type="EMBL" id="UGRO01000002">
    <property type="protein sequence ID" value="SUA17511.1"/>
    <property type="molecule type" value="Genomic_DNA"/>
</dbReference>
<sequence>MLNPSQKLVELVRILEEGGYIFSGDPVQATEALSRVEGGIGGKMIRRAEMVDRNHMLRNTLENVRAGSFWLWVAAATFMFFTGFSGVYLLMDSQGLNFFLILAGVLGMNTLMLAVWLATLFLRVKVGRFFSSPATWFRGKDPVNQAVFRLYADEWRQPSARWIAGAASHSLWLCTLGGMLVSVLLLLLVRQYTFNWESTLLSNAASVRAVEMLAWLPSKLGFPAPDARAVVEGRLNGNIADARAWSGLLVGSIACYGILPRLLAWSLCKIFLKTSRSSPDWEKPYYQAVIRRWQNKITDADTHQETVSAVSPKIILNDAPKWAVMLETGWHEGTWFEGRLAQDWLDKGVAANREEVAALEAELKQKPAQLLIGVRAQTVPDRGVLRQIVRLSEAAQGGAVVQLLAEQGLSDGLSETLEHWRSALSGCGAAWLEPDRAAQEGRLKANDCT</sequence>
<gene>
    <name evidence="2" type="ORF">NCTC10616_01186</name>
</gene>
<dbReference type="Proteomes" id="UP000254193">
    <property type="component" value="Unassembled WGS sequence"/>
</dbReference>
<dbReference type="InterPro" id="IPR021296">
    <property type="entry name" value="DUF2868"/>
</dbReference>
<evidence type="ECO:0000313" key="2">
    <source>
        <dbReference type="EMBL" id="SUA17511.1"/>
    </source>
</evidence>
<name>A0A378VN16_NEILA</name>
<keyword evidence="1" id="KW-0472">Membrane</keyword>
<dbReference type="Pfam" id="PF11067">
    <property type="entry name" value="DUF2868"/>
    <property type="match status" value="1"/>
</dbReference>
<feature type="transmembrane region" description="Helical" evidence="1">
    <location>
        <begin position="244"/>
        <end position="268"/>
    </location>
</feature>
<evidence type="ECO:0000256" key="1">
    <source>
        <dbReference type="SAM" id="Phobius"/>
    </source>
</evidence>